<name>A0A848DSM6_9PSEU</name>
<dbReference type="AlphaFoldDB" id="A0A848DSM6"/>
<dbReference type="Proteomes" id="UP000586918">
    <property type="component" value="Unassembled WGS sequence"/>
</dbReference>
<evidence type="ECO:0000313" key="2">
    <source>
        <dbReference type="EMBL" id="NMH95525.1"/>
    </source>
</evidence>
<organism evidence="2 3">
    <name type="scientific">Pseudonocardia bannensis</name>
    <dbReference type="NCBI Taxonomy" id="630973"/>
    <lineage>
        <taxon>Bacteria</taxon>
        <taxon>Bacillati</taxon>
        <taxon>Actinomycetota</taxon>
        <taxon>Actinomycetes</taxon>
        <taxon>Pseudonocardiales</taxon>
        <taxon>Pseudonocardiaceae</taxon>
        <taxon>Pseudonocardia</taxon>
    </lineage>
</organism>
<comment type="caution">
    <text evidence="2">The sequence shown here is derived from an EMBL/GenBank/DDBJ whole genome shotgun (WGS) entry which is preliminary data.</text>
</comment>
<dbReference type="InterPro" id="IPR021401">
    <property type="entry name" value="DUF3040"/>
</dbReference>
<dbReference type="Pfam" id="PF11239">
    <property type="entry name" value="DUF3040"/>
    <property type="match status" value="1"/>
</dbReference>
<keyword evidence="1" id="KW-0812">Transmembrane</keyword>
<feature type="transmembrane region" description="Helical" evidence="1">
    <location>
        <begin position="51"/>
        <end position="70"/>
    </location>
</feature>
<proteinExistence type="predicted"/>
<protein>
    <submittedName>
        <fullName evidence="2">DUF3040 domain-containing protein</fullName>
    </submittedName>
</protein>
<evidence type="ECO:0000313" key="3">
    <source>
        <dbReference type="Proteomes" id="UP000586918"/>
    </source>
</evidence>
<keyword evidence="1" id="KW-1133">Transmembrane helix</keyword>
<keyword evidence="3" id="KW-1185">Reference proteome</keyword>
<reference evidence="2 3" key="1">
    <citation type="submission" date="2020-04" db="EMBL/GenBank/DDBJ databases">
        <authorList>
            <person name="Klaysubun C."/>
            <person name="Duangmal K."/>
            <person name="Lipun K."/>
        </authorList>
    </citation>
    <scope>NUCLEOTIDE SEQUENCE [LARGE SCALE GENOMIC DNA]</scope>
    <source>
        <strain evidence="2 3">DSM 45300</strain>
    </source>
</reference>
<evidence type="ECO:0000256" key="1">
    <source>
        <dbReference type="SAM" id="Phobius"/>
    </source>
</evidence>
<sequence>MTPPEPGPSRLTVAEQRQLEELERQFVVQFPELADALRDGRLPVLEPPERAAAFVTACILLVTAVLIGGLGLGGAVALSLAGAAAVGAGLRYWARRPIRQADPPDPPVGDGT</sequence>
<dbReference type="RefSeq" id="WP_169416175.1">
    <property type="nucleotide sequence ID" value="NZ_JAAXKZ010000203.1"/>
</dbReference>
<accession>A0A848DSM6</accession>
<gene>
    <name evidence="2" type="ORF">HF519_29080</name>
</gene>
<keyword evidence="1" id="KW-0472">Membrane</keyword>
<dbReference type="EMBL" id="JAAXKZ010000203">
    <property type="protein sequence ID" value="NMH95525.1"/>
    <property type="molecule type" value="Genomic_DNA"/>
</dbReference>